<evidence type="ECO:0000313" key="14">
    <source>
        <dbReference type="Proteomes" id="UP000190897"/>
    </source>
</evidence>
<dbReference type="PANTHER" id="PTHR42878:SF7">
    <property type="entry name" value="SENSOR HISTIDINE KINASE GLRK"/>
    <property type="match status" value="1"/>
</dbReference>
<dbReference type="RefSeq" id="WP_082217669.1">
    <property type="nucleotide sequence ID" value="NZ_FUZA01000010.1"/>
</dbReference>
<sequence>MRVLIVCALLMMSMIMPASGQVEMIRKLQHSLPQIRDSVRYVDAVNKISLLFYEQNADSTFYYALRAREIATRLEYAKGIADATNNLGIVFDIKGNLQLALRYYNDAYNQYVAIGDSSNIVQTLMNIAMVYTITGKTQKSIANFKQALDLGNRIAHDSITALAIYNYMLIYPGEFKGEMRDKNIQRASDIAKKYKDRRMQLAIEQLQAADYLTGKERDKGIRQLKQILAKSLNMELYFFSMDLLINLGDQHLATLPDTAIIYYERALQISEQKGYRLYARDIARKMYDFYTGRNDKAHAYQYAQKLIGLFEEQIDVDKISGIDYIEYAVKDQELKSEQVKVAYNKRFLWLAVAICVLTILSIAFLLRTWLLTKRTNEVLRIQFRQLETTMEALESTNENYARVIKIVAHDLRNPIGAINAMSAMLIDDETDPQDAKEFIHMINESSRNCMTMIGDLLVTDFDVKESELNKGQIDLPVFLQQVIKLLIFKAKEKNQELVLSNSVNATILVDGDKLSRVLSNLVINAVKFSPEGGLIEISTSETAGGILIAVKDNGLGIPKEFENKIFDPFTSSKRAGTAGEQPFGLGLYISKQIVEAHHGRIWFESEAGITTTFYILLPSSVIVSSSIEA</sequence>
<feature type="chain" id="PRO_5013069542" description="histidine kinase" evidence="11">
    <location>
        <begin position="19"/>
        <end position="629"/>
    </location>
</feature>
<dbReference type="EC" id="2.7.13.3" evidence="2"/>
<dbReference type="SUPFAM" id="SSF55874">
    <property type="entry name" value="ATPase domain of HSP90 chaperone/DNA topoisomerase II/histidine kinase"/>
    <property type="match status" value="1"/>
</dbReference>
<dbReference type="CDD" id="cd00075">
    <property type="entry name" value="HATPase"/>
    <property type="match status" value="1"/>
</dbReference>
<dbReference type="InterPro" id="IPR050351">
    <property type="entry name" value="BphY/WalK/GraS-like"/>
</dbReference>
<name>A0A1T5HBF3_9BACT</name>
<dbReference type="InterPro" id="IPR005467">
    <property type="entry name" value="His_kinase_dom"/>
</dbReference>
<evidence type="ECO:0000256" key="9">
    <source>
        <dbReference type="SAM" id="Coils"/>
    </source>
</evidence>
<gene>
    <name evidence="13" type="ORF">SAMN05660293_05236</name>
</gene>
<dbReference type="InterPro" id="IPR003594">
    <property type="entry name" value="HATPase_dom"/>
</dbReference>
<keyword evidence="4" id="KW-0808">Transferase</keyword>
<dbReference type="Gene3D" id="3.30.565.10">
    <property type="entry name" value="Histidine kinase-like ATPase, C-terminal domain"/>
    <property type="match status" value="1"/>
</dbReference>
<dbReference type="AlphaFoldDB" id="A0A1T5HBF3"/>
<dbReference type="PRINTS" id="PR00344">
    <property type="entry name" value="BCTRLSENSOR"/>
</dbReference>
<evidence type="ECO:0000256" key="5">
    <source>
        <dbReference type="ARBA" id="ARBA00022741"/>
    </source>
</evidence>
<dbReference type="PROSITE" id="PS50109">
    <property type="entry name" value="HIS_KIN"/>
    <property type="match status" value="1"/>
</dbReference>
<dbReference type="STRING" id="651661.SAMN05660293_05236"/>
<dbReference type="Proteomes" id="UP000190897">
    <property type="component" value="Unassembled WGS sequence"/>
</dbReference>
<keyword evidence="5" id="KW-0547">Nucleotide-binding</keyword>
<dbReference type="SUPFAM" id="SSF48452">
    <property type="entry name" value="TPR-like"/>
    <property type="match status" value="2"/>
</dbReference>
<evidence type="ECO:0000256" key="6">
    <source>
        <dbReference type="ARBA" id="ARBA00022777"/>
    </source>
</evidence>
<evidence type="ECO:0000313" key="13">
    <source>
        <dbReference type="EMBL" id="SKC18008.1"/>
    </source>
</evidence>
<keyword evidence="3" id="KW-0597">Phosphoprotein</keyword>
<proteinExistence type="predicted"/>
<dbReference type="InterPro" id="IPR036097">
    <property type="entry name" value="HisK_dim/P_sf"/>
</dbReference>
<feature type="signal peptide" evidence="11">
    <location>
        <begin position="1"/>
        <end position="18"/>
    </location>
</feature>
<evidence type="ECO:0000256" key="10">
    <source>
        <dbReference type="SAM" id="Phobius"/>
    </source>
</evidence>
<keyword evidence="6 13" id="KW-0418">Kinase</keyword>
<keyword evidence="14" id="KW-1185">Reference proteome</keyword>
<protein>
    <recommendedName>
        <fullName evidence="2">histidine kinase</fullName>
        <ecNumber evidence="2">2.7.13.3</ecNumber>
    </recommendedName>
</protein>
<dbReference type="SMART" id="SM00387">
    <property type="entry name" value="HATPase_c"/>
    <property type="match status" value="1"/>
</dbReference>
<accession>A0A1T5HBF3</accession>
<dbReference type="Pfam" id="PF00512">
    <property type="entry name" value="HisKA"/>
    <property type="match status" value="1"/>
</dbReference>
<feature type="coiled-coil region" evidence="9">
    <location>
        <begin position="376"/>
        <end position="403"/>
    </location>
</feature>
<dbReference type="GO" id="GO:0030295">
    <property type="term" value="F:protein kinase activator activity"/>
    <property type="evidence" value="ECO:0007669"/>
    <property type="project" value="TreeGrafter"/>
</dbReference>
<keyword evidence="10" id="KW-0812">Transmembrane</keyword>
<dbReference type="OrthoDB" id="9810447at2"/>
<dbReference type="FunFam" id="3.30.565.10:FF:000006">
    <property type="entry name" value="Sensor histidine kinase WalK"/>
    <property type="match status" value="1"/>
</dbReference>
<evidence type="ECO:0000256" key="4">
    <source>
        <dbReference type="ARBA" id="ARBA00022679"/>
    </source>
</evidence>
<keyword evidence="10" id="KW-1133">Transmembrane helix</keyword>
<evidence type="ECO:0000256" key="1">
    <source>
        <dbReference type="ARBA" id="ARBA00000085"/>
    </source>
</evidence>
<evidence type="ECO:0000256" key="3">
    <source>
        <dbReference type="ARBA" id="ARBA00022553"/>
    </source>
</evidence>
<dbReference type="InterPro" id="IPR004358">
    <property type="entry name" value="Sig_transdc_His_kin-like_C"/>
</dbReference>
<dbReference type="GO" id="GO:0000155">
    <property type="term" value="F:phosphorelay sensor kinase activity"/>
    <property type="evidence" value="ECO:0007669"/>
    <property type="project" value="InterPro"/>
</dbReference>
<dbReference type="EMBL" id="FUZA01000010">
    <property type="protein sequence ID" value="SKC18008.1"/>
    <property type="molecule type" value="Genomic_DNA"/>
</dbReference>
<dbReference type="SMART" id="SM00028">
    <property type="entry name" value="TPR"/>
    <property type="match status" value="3"/>
</dbReference>
<dbReference type="InterPro" id="IPR003661">
    <property type="entry name" value="HisK_dim/P_dom"/>
</dbReference>
<keyword evidence="8" id="KW-0902">Two-component regulatory system</keyword>
<dbReference type="InterPro" id="IPR036890">
    <property type="entry name" value="HATPase_C_sf"/>
</dbReference>
<feature type="domain" description="Histidine kinase" evidence="12">
    <location>
        <begin position="406"/>
        <end position="621"/>
    </location>
</feature>
<keyword evidence="11" id="KW-0732">Signal</keyword>
<dbReference type="InterPro" id="IPR011990">
    <property type="entry name" value="TPR-like_helical_dom_sf"/>
</dbReference>
<evidence type="ECO:0000256" key="8">
    <source>
        <dbReference type="ARBA" id="ARBA00023012"/>
    </source>
</evidence>
<dbReference type="SMART" id="SM00388">
    <property type="entry name" value="HisKA"/>
    <property type="match status" value="1"/>
</dbReference>
<dbReference type="GO" id="GO:0000156">
    <property type="term" value="F:phosphorelay response regulator activity"/>
    <property type="evidence" value="ECO:0007669"/>
    <property type="project" value="TreeGrafter"/>
</dbReference>
<dbReference type="InterPro" id="IPR019734">
    <property type="entry name" value="TPR_rpt"/>
</dbReference>
<reference evidence="14" key="1">
    <citation type="submission" date="2017-02" db="EMBL/GenBank/DDBJ databases">
        <authorList>
            <person name="Varghese N."/>
            <person name="Submissions S."/>
        </authorList>
    </citation>
    <scope>NUCLEOTIDE SEQUENCE [LARGE SCALE GENOMIC DNA]</scope>
    <source>
        <strain evidence="14">DSM 22270</strain>
    </source>
</reference>
<evidence type="ECO:0000256" key="7">
    <source>
        <dbReference type="ARBA" id="ARBA00022840"/>
    </source>
</evidence>
<evidence type="ECO:0000256" key="11">
    <source>
        <dbReference type="SAM" id="SignalP"/>
    </source>
</evidence>
<keyword evidence="10" id="KW-0472">Membrane</keyword>
<organism evidence="13 14">
    <name type="scientific">Dyadobacter psychrophilus</name>
    <dbReference type="NCBI Taxonomy" id="651661"/>
    <lineage>
        <taxon>Bacteria</taxon>
        <taxon>Pseudomonadati</taxon>
        <taxon>Bacteroidota</taxon>
        <taxon>Cytophagia</taxon>
        <taxon>Cytophagales</taxon>
        <taxon>Spirosomataceae</taxon>
        <taxon>Dyadobacter</taxon>
    </lineage>
</organism>
<dbReference type="Gene3D" id="1.10.287.130">
    <property type="match status" value="1"/>
</dbReference>
<keyword evidence="7" id="KW-0067">ATP-binding</keyword>
<dbReference type="CDD" id="cd00082">
    <property type="entry name" value="HisKA"/>
    <property type="match status" value="1"/>
</dbReference>
<dbReference type="PANTHER" id="PTHR42878">
    <property type="entry name" value="TWO-COMPONENT HISTIDINE KINASE"/>
    <property type="match status" value="1"/>
</dbReference>
<evidence type="ECO:0000259" key="12">
    <source>
        <dbReference type="PROSITE" id="PS50109"/>
    </source>
</evidence>
<evidence type="ECO:0000256" key="2">
    <source>
        <dbReference type="ARBA" id="ARBA00012438"/>
    </source>
</evidence>
<feature type="transmembrane region" description="Helical" evidence="10">
    <location>
        <begin position="347"/>
        <end position="366"/>
    </location>
</feature>
<dbReference type="GO" id="GO:0007234">
    <property type="term" value="P:osmosensory signaling via phosphorelay pathway"/>
    <property type="evidence" value="ECO:0007669"/>
    <property type="project" value="TreeGrafter"/>
</dbReference>
<dbReference type="Pfam" id="PF02518">
    <property type="entry name" value="HATPase_c"/>
    <property type="match status" value="1"/>
</dbReference>
<dbReference type="GO" id="GO:0005524">
    <property type="term" value="F:ATP binding"/>
    <property type="evidence" value="ECO:0007669"/>
    <property type="project" value="UniProtKB-KW"/>
</dbReference>
<keyword evidence="9" id="KW-0175">Coiled coil</keyword>
<dbReference type="SUPFAM" id="SSF47384">
    <property type="entry name" value="Homodimeric domain of signal transducing histidine kinase"/>
    <property type="match status" value="1"/>
</dbReference>
<dbReference type="Gene3D" id="1.25.40.10">
    <property type="entry name" value="Tetratricopeptide repeat domain"/>
    <property type="match status" value="1"/>
</dbReference>
<comment type="catalytic activity">
    <reaction evidence="1">
        <text>ATP + protein L-histidine = ADP + protein N-phospho-L-histidine.</text>
        <dbReference type="EC" id="2.7.13.3"/>
    </reaction>
</comment>